<sequence>MERIPIRITALLVMTTLAACDFLDIDTPGIVNRDKMFENEQGFIDAMNGVYASMADADLYGEQLSFGFVDEIAQLYYNDYEANETTLTKTFDLRYRDEDVRPQIDAIWSKAYNTIASANSVLDNISGHDFAILPRIRGEALTVRAFLHFDLLRLFAPNIERGDEQAIPYVEHFSISPVERSTVREVYERIVADLTEAYGLLRDAQPASGRTPEELYVSQYAAAALLARVCNWGGDHETAERYALEALKGPFAFIREEQIKNLFLGYTARTECIWGLHAPDMYLDVRSRLYPTRLTDELDMVRDNYQTIFRVSSFTSTNNDYRYQSYFTRTKWEHSVVLLTKFYDKYYDEEQIVPSGRIPGPNLVRLPELYYILAESVYDRDPAAALEYLNTVVTARGLHPIEAADIATPASFREELLNEIMKEFWGEGQIFATYKRFNLPMEGVNGKEHPATDDTYLLPLPESEESAGID</sequence>
<dbReference type="OrthoDB" id="727588at2"/>
<dbReference type="GeneID" id="78342737"/>
<evidence type="ECO:0000256" key="4">
    <source>
        <dbReference type="ARBA" id="ARBA00023136"/>
    </source>
</evidence>
<dbReference type="Pfam" id="PF14322">
    <property type="entry name" value="SusD-like_3"/>
    <property type="match status" value="1"/>
</dbReference>
<dbReference type="EMBL" id="AP019735">
    <property type="protein sequence ID" value="BBL04706.1"/>
    <property type="molecule type" value="Genomic_DNA"/>
</dbReference>
<dbReference type="InterPro" id="IPR033985">
    <property type="entry name" value="SusD-like_N"/>
</dbReference>
<dbReference type="GO" id="GO:0009279">
    <property type="term" value="C:cell outer membrane"/>
    <property type="evidence" value="ECO:0007669"/>
    <property type="project" value="UniProtKB-SubCell"/>
</dbReference>
<protein>
    <submittedName>
        <fullName evidence="8">Uncharacterized protein</fullName>
    </submittedName>
</protein>
<keyword evidence="5" id="KW-0998">Cell outer membrane</keyword>
<feature type="domain" description="SusD-like N-terminal" evidence="7">
    <location>
        <begin position="52"/>
        <end position="229"/>
    </location>
</feature>
<name>A0A4Y1WWR4_9BACT</name>
<accession>A0A4Y1WWR4</accession>
<evidence type="ECO:0000313" key="8">
    <source>
        <dbReference type="EMBL" id="BBL04706.1"/>
    </source>
</evidence>
<dbReference type="Pfam" id="PF07980">
    <property type="entry name" value="SusD_RagB"/>
    <property type="match status" value="1"/>
</dbReference>
<dbReference type="Gene3D" id="1.25.40.390">
    <property type="match status" value="1"/>
</dbReference>
<keyword evidence="4" id="KW-0472">Membrane</keyword>
<evidence type="ECO:0000259" key="6">
    <source>
        <dbReference type="Pfam" id="PF07980"/>
    </source>
</evidence>
<dbReference type="Proteomes" id="UP000318946">
    <property type="component" value="Chromosome"/>
</dbReference>
<dbReference type="PROSITE" id="PS51257">
    <property type="entry name" value="PROKAR_LIPOPROTEIN"/>
    <property type="match status" value="1"/>
</dbReference>
<keyword evidence="9" id="KW-1185">Reference proteome</keyword>
<evidence type="ECO:0000256" key="2">
    <source>
        <dbReference type="ARBA" id="ARBA00006275"/>
    </source>
</evidence>
<gene>
    <name evidence="8" type="ORF">A5CBH24_20190</name>
</gene>
<dbReference type="InterPro" id="IPR012944">
    <property type="entry name" value="SusD_RagB_dom"/>
</dbReference>
<dbReference type="RefSeq" id="WP_141413073.1">
    <property type="nucleotide sequence ID" value="NZ_AP019735.1"/>
</dbReference>
<proteinExistence type="inferred from homology"/>
<evidence type="ECO:0000256" key="5">
    <source>
        <dbReference type="ARBA" id="ARBA00023237"/>
    </source>
</evidence>
<dbReference type="InterPro" id="IPR011990">
    <property type="entry name" value="TPR-like_helical_dom_sf"/>
</dbReference>
<reference evidence="9" key="1">
    <citation type="submission" date="2019-06" db="EMBL/GenBank/DDBJ databases">
        <title>Alistipes onderdonkii subsp. vulgaris subsp. nov., Alistipes dispar sp. nov. and Alistipes communis sp. nov., isolated from human faeces, and creation of Alistipes onderdonkii subsp. onderdonkii subsp. nov.</title>
        <authorList>
            <person name="Sakamoto M."/>
            <person name="Ikeyama N."/>
            <person name="Ogata Y."/>
            <person name="Suda W."/>
            <person name="Iino T."/>
            <person name="Hattori M."/>
            <person name="Ohkuma M."/>
        </authorList>
    </citation>
    <scope>NUCLEOTIDE SEQUENCE [LARGE SCALE GENOMIC DNA]</scope>
    <source>
        <strain evidence="9">5CBH24</strain>
    </source>
</reference>
<comment type="similarity">
    <text evidence="2">Belongs to the SusD family.</text>
</comment>
<evidence type="ECO:0000259" key="7">
    <source>
        <dbReference type="Pfam" id="PF14322"/>
    </source>
</evidence>
<dbReference type="AlphaFoldDB" id="A0A4Y1WWR4"/>
<evidence type="ECO:0000256" key="3">
    <source>
        <dbReference type="ARBA" id="ARBA00022729"/>
    </source>
</evidence>
<dbReference type="KEGG" id="acou:A5CBH24_20190"/>
<keyword evidence="3" id="KW-0732">Signal</keyword>
<evidence type="ECO:0000256" key="1">
    <source>
        <dbReference type="ARBA" id="ARBA00004442"/>
    </source>
</evidence>
<dbReference type="SUPFAM" id="SSF48452">
    <property type="entry name" value="TPR-like"/>
    <property type="match status" value="1"/>
</dbReference>
<organism evidence="8 9">
    <name type="scientific">Alistipes communis</name>
    <dbReference type="NCBI Taxonomy" id="2585118"/>
    <lineage>
        <taxon>Bacteria</taxon>
        <taxon>Pseudomonadati</taxon>
        <taxon>Bacteroidota</taxon>
        <taxon>Bacteroidia</taxon>
        <taxon>Bacteroidales</taxon>
        <taxon>Rikenellaceae</taxon>
        <taxon>Alistipes</taxon>
    </lineage>
</organism>
<feature type="domain" description="RagB/SusD" evidence="6">
    <location>
        <begin position="329"/>
        <end position="456"/>
    </location>
</feature>
<evidence type="ECO:0000313" key="9">
    <source>
        <dbReference type="Proteomes" id="UP000318946"/>
    </source>
</evidence>
<comment type="subcellular location">
    <subcellularLocation>
        <location evidence="1">Cell outer membrane</location>
    </subcellularLocation>
</comment>